<accession>A0ABX3EV49</accession>
<evidence type="ECO:0000313" key="4">
    <source>
        <dbReference type="EMBL" id="OKP88377.1"/>
    </source>
</evidence>
<keyword evidence="5" id="KW-1185">Reference proteome</keyword>
<comment type="subcellular location">
    <subcellularLocation>
        <location evidence="1">Membrane</location>
    </subcellularLocation>
</comment>
<comment type="caution">
    <text evidence="4">The sequence shown here is derived from an EMBL/GenBank/DDBJ whole genome shotgun (WGS) entry which is preliminary data.</text>
</comment>
<gene>
    <name evidence="4" type="ORF">A3844_08390</name>
</gene>
<dbReference type="EMBL" id="LVWI01000031">
    <property type="protein sequence ID" value="OKP88377.1"/>
    <property type="molecule type" value="Genomic_DNA"/>
</dbReference>
<sequence>MIFPLLMILLMKANYKQIITGTIFLSLLTVLYVFVTSSSFSQTEWFSTFNYASLFIIGALIAKHREEIKNYIKGMRGRNKRLLLGVGLVLFIYGHPSFAVRVLFSNFNTFFYGVVLDSWTIAIGAVIIVSISISTIRISKILRTCFISYLGKISYSLYLTHLVVLASLIHLLHDYVSILTISLVAVIASFVVASEQSC</sequence>
<feature type="domain" description="Acyltransferase 3" evidence="3">
    <location>
        <begin position="2"/>
        <end position="192"/>
    </location>
</feature>
<evidence type="ECO:0000256" key="1">
    <source>
        <dbReference type="ARBA" id="ARBA00004370"/>
    </source>
</evidence>
<proteinExistence type="inferred from homology"/>
<dbReference type="Proteomes" id="UP000186058">
    <property type="component" value="Unassembled WGS sequence"/>
</dbReference>
<evidence type="ECO:0000256" key="2">
    <source>
        <dbReference type="ARBA" id="ARBA00007400"/>
    </source>
</evidence>
<reference evidence="4 5" key="1">
    <citation type="submission" date="2016-03" db="EMBL/GenBank/DDBJ databases">
        <authorList>
            <person name="Sant'Anna F.H."/>
            <person name="Ambrosini A."/>
            <person name="Souza R."/>
            <person name="Bach E."/>
            <person name="Fernandes G."/>
            <person name="Balsanelli E."/>
            <person name="Baura V.A."/>
            <person name="Souza E.M."/>
            <person name="Passaglia L."/>
        </authorList>
    </citation>
    <scope>NUCLEOTIDE SEQUENCE [LARGE SCALE GENOMIC DNA]</scope>
    <source>
        <strain evidence="4 5">P26E</strain>
    </source>
</reference>
<dbReference type="PANTHER" id="PTHR23028">
    <property type="entry name" value="ACETYLTRANSFERASE"/>
    <property type="match status" value="1"/>
</dbReference>
<protein>
    <recommendedName>
        <fullName evidence="3">Acyltransferase 3 domain-containing protein</fullName>
    </recommendedName>
</protein>
<dbReference type="Pfam" id="PF01757">
    <property type="entry name" value="Acyl_transf_3"/>
    <property type="match status" value="1"/>
</dbReference>
<organism evidence="4 5">
    <name type="scientific">Paenibacillus helianthi</name>
    <dbReference type="NCBI Taxonomy" id="1349432"/>
    <lineage>
        <taxon>Bacteria</taxon>
        <taxon>Bacillati</taxon>
        <taxon>Bacillota</taxon>
        <taxon>Bacilli</taxon>
        <taxon>Bacillales</taxon>
        <taxon>Paenibacillaceae</taxon>
        <taxon>Paenibacillus</taxon>
    </lineage>
</organism>
<dbReference type="InterPro" id="IPR002656">
    <property type="entry name" value="Acyl_transf_3_dom"/>
</dbReference>
<dbReference type="InterPro" id="IPR050879">
    <property type="entry name" value="Acyltransferase_3"/>
</dbReference>
<name>A0ABX3EV49_9BACL</name>
<evidence type="ECO:0000313" key="5">
    <source>
        <dbReference type="Proteomes" id="UP000186058"/>
    </source>
</evidence>
<evidence type="ECO:0000259" key="3">
    <source>
        <dbReference type="Pfam" id="PF01757"/>
    </source>
</evidence>
<comment type="similarity">
    <text evidence="2">Belongs to the acyltransferase 3 family.</text>
</comment>